<dbReference type="Pfam" id="PF01646">
    <property type="entry name" value="Herpes_UL24"/>
    <property type="match status" value="1"/>
</dbReference>
<evidence type="ECO:0000313" key="2">
    <source>
        <dbReference type="Proteomes" id="UP000267003"/>
    </source>
</evidence>
<sequence length="60" mass="6628">MLMAGVRSHTRFYKALAEEVREFHATKICGTLLTLLSGSLQGRSVFEATRVTLICEVDLG</sequence>
<comment type="caution">
    <text evidence="1">The sequence shown here is derived from an EMBL/GenBank/DDBJ whole genome shotgun (WGS) entry which is preliminary data.</text>
</comment>
<dbReference type="InterPro" id="IPR002580">
    <property type="entry name" value="Herpes_UL24"/>
</dbReference>
<evidence type="ECO:0000313" key="1">
    <source>
        <dbReference type="EMBL" id="RKH48944.1"/>
    </source>
</evidence>
<reference evidence="2" key="1">
    <citation type="submission" date="2018-09" db="EMBL/GenBank/DDBJ databases">
        <authorList>
            <person name="Livingstone P.G."/>
            <person name="Whitworth D.E."/>
        </authorList>
    </citation>
    <scope>NUCLEOTIDE SEQUENCE [LARGE SCALE GENOMIC DNA]</scope>
    <source>
        <strain evidence="2">AB050A</strain>
    </source>
</reference>
<feature type="non-terminal residue" evidence="1">
    <location>
        <position position="60"/>
    </location>
</feature>
<proteinExistence type="predicted"/>
<accession>A0A3A8PB74</accession>
<name>A0A3A8PB74_9BACT</name>
<organism evidence="1 2">
    <name type="scientific">Corallococcus aberystwythensis</name>
    <dbReference type="NCBI Taxonomy" id="2316722"/>
    <lineage>
        <taxon>Bacteria</taxon>
        <taxon>Pseudomonadati</taxon>
        <taxon>Myxococcota</taxon>
        <taxon>Myxococcia</taxon>
        <taxon>Myxococcales</taxon>
        <taxon>Cystobacterineae</taxon>
        <taxon>Myxococcaceae</taxon>
        <taxon>Corallococcus</taxon>
    </lineage>
</organism>
<keyword evidence="2" id="KW-1185">Reference proteome</keyword>
<gene>
    <name evidence="1" type="ORF">D7W81_41655</name>
</gene>
<dbReference type="AlphaFoldDB" id="A0A3A8PB74"/>
<dbReference type="Proteomes" id="UP000267003">
    <property type="component" value="Unassembled WGS sequence"/>
</dbReference>
<dbReference type="EMBL" id="RAWK01000601">
    <property type="protein sequence ID" value="RKH48944.1"/>
    <property type="molecule type" value="Genomic_DNA"/>
</dbReference>
<protein>
    <submittedName>
        <fullName evidence="1">Uncharacterized protein</fullName>
    </submittedName>
</protein>